<accession>A0A481ZBM6</accession>
<gene>
    <name evidence="1" type="ORF">LCPAC403_01800</name>
</gene>
<sequence length="184" mass="22223">MKLLTLIIIIGFSNAKPTLEDRIRILEDRENINDIIDEWIVRLEFKINNNYTDGDLLNNYYLKHWLLESYLRFDGIDIDDLEWINDILKATEPGGEIERLYSFHKSVWSRPLVEIYDDVAFAIFHMTSHYNEGKLSFIGYYSTMTVKCRFIKVYEEWKMQEVIFILDFEWLETYQGYQVVDRMF</sequence>
<reference evidence="1" key="1">
    <citation type="journal article" date="2019" name="MBio">
        <title>Virus Genomes from Deep Sea Sediments Expand the Ocean Megavirome and Support Independent Origins of Viral Gigantism.</title>
        <authorList>
            <person name="Backstrom D."/>
            <person name="Yutin N."/>
            <person name="Jorgensen S.L."/>
            <person name="Dharamshi J."/>
            <person name="Homa F."/>
            <person name="Zaremba-Niedwiedzka K."/>
            <person name="Spang A."/>
            <person name="Wolf Y.I."/>
            <person name="Koonin E.V."/>
            <person name="Ettema T.J."/>
        </authorList>
    </citation>
    <scope>NUCLEOTIDE SEQUENCE</scope>
</reference>
<evidence type="ECO:0000313" key="1">
    <source>
        <dbReference type="EMBL" id="QBK93046.1"/>
    </source>
</evidence>
<organism evidence="1">
    <name type="scientific">Pithovirus LCPAC403</name>
    <dbReference type="NCBI Taxonomy" id="2506596"/>
    <lineage>
        <taxon>Viruses</taxon>
        <taxon>Pithoviruses</taxon>
    </lineage>
</organism>
<name>A0A481ZBM6_9VIRU</name>
<proteinExistence type="predicted"/>
<dbReference type="EMBL" id="MK500589">
    <property type="protein sequence ID" value="QBK93046.1"/>
    <property type="molecule type" value="Genomic_DNA"/>
</dbReference>
<protein>
    <submittedName>
        <fullName evidence="1">Uncharacterized protein</fullName>
    </submittedName>
</protein>